<feature type="transmembrane region" description="Helical" evidence="1">
    <location>
        <begin position="12"/>
        <end position="38"/>
    </location>
</feature>
<comment type="caution">
    <text evidence="2">The sequence shown here is derived from an EMBL/GenBank/DDBJ whole genome shotgun (WGS) entry which is preliminary data.</text>
</comment>
<gene>
    <name evidence="2" type="ORF">ZIOFF_036736</name>
</gene>
<name>A0A8J5GNG6_ZINOF</name>
<keyword evidence="1" id="KW-0812">Transmembrane</keyword>
<dbReference type="Proteomes" id="UP000734854">
    <property type="component" value="Unassembled WGS sequence"/>
</dbReference>
<evidence type="ECO:0000256" key="1">
    <source>
        <dbReference type="SAM" id="Phobius"/>
    </source>
</evidence>
<organism evidence="2 3">
    <name type="scientific">Zingiber officinale</name>
    <name type="common">Ginger</name>
    <name type="synonym">Amomum zingiber</name>
    <dbReference type="NCBI Taxonomy" id="94328"/>
    <lineage>
        <taxon>Eukaryota</taxon>
        <taxon>Viridiplantae</taxon>
        <taxon>Streptophyta</taxon>
        <taxon>Embryophyta</taxon>
        <taxon>Tracheophyta</taxon>
        <taxon>Spermatophyta</taxon>
        <taxon>Magnoliopsida</taxon>
        <taxon>Liliopsida</taxon>
        <taxon>Zingiberales</taxon>
        <taxon>Zingiberaceae</taxon>
        <taxon>Zingiber</taxon>
    </lineage>
</organism>
<protein>
    <submittedName>
        <fullName evidence="2">Uncharacterized protein</fullName>
    </submittedName>
</protein>
<reference evidence="2 3" key="1">
    <citation type="submission" date="2020-08" db="EMBL/GenBank/DDBJ databases">
        <title>Plant Genome Project.</title>
        <authorList>
            <person name="Zhang R.-G."/>
        </authorList>
    </citation>
    <scope>NUCLEOTIDE SEQUENCE [LARGE SCALE GENOMIC DNA]</scope>
    <source>
        <tissue evidence="2">Rhizome</tissue>
    </source>
</reference>
<dbReference type="AlphaFoldDB" id="A0A8J5GNG6"/>
<keyword evidence="1" id="KW-0472">Membrane</keyword>
<keyword evidence="3" id="KW-1185">Reference proteome</keyword>
<keyword evidence="1" id="KW-1133">Transmembrane helix</keyword>
<dbReference type="EMBL" id="JACMSC010000010">
    <property type="protein sequence ID" value="KAG6504403.1"/>
    <property type="molecule type" value="Genomic_DNA"/>
</dbReference>
<evidence type="ECO:0000313" key="2">
    <source>
        <dbReference type="EMBL" id="KAG6504403.1"/>
    </source>
</evidence>
<accession>A0A8J5GNG6</accession>
<sequence>MGEHEGRAISAFITIILILLTYSITYDIIGGIATYIVLRLCEYICSVLIKSFHLLRNSFALLPCSINVDAEACPGWSMLELEVQKPTADIETEAAAGMLSRAEVDENPVVLEMADEKTLRQNTM</sequence>
<proteinExistence type="predicted"/>
<evidence type="ECO:0000313" key="3">
    <source>
        <dbReference type="Proteomes" id="UP000734854"/>
    </source>
</evidence>